<reference evidence="3" key="1">
    <citation type="submission" date="2023-07" db="EMBL/GenBank/DDBJ databases">
        <title>Conexibacter stalactiti sp. nov., isolated from stalactites in a lava cave and emended description of the genus Conexibacter.</title>
        <authorList>
            <person name="Lee S.D."/>
        </authorList>
    </citation>
    <scope>NUCLEOTIDE SEQUENCE [LARGE SCALE GENOMIC DNA]</scope>
    <source>
        <strain evidence="3">KCTC 39840</strain>
    </source>
</reference>
<evidence type="ECO:0000313" key="2">
    <source>
        <dbReference type="EMBL" id="MDW5592707.1"/>
    </source>
</evidence>
<dbReference type="EMBL" id="JAWSTH010000001">
    <property type="protein sequence ID" value="MDW5592707.1"/>
    <property type="molecule type" value="Genomic_DNA"/>
</dbReference>
<dbReference type="RefSeq" id="WP_318594966.1">
    <property type="nucleotide sequence ID" value="NZ_JAWSTH010000001.1"/>
</dbReference>
<name>A0ABU4HHF3_9ACTN</name>
<protein>
    <submittedName>
        <fullName evidence="2">Uncharacterized protein</fullName>
    </submittedName>
</protein>
<accession>A0ABU4HHF3</accession>
<proteinExistence type="predicted"/>
<gene>
    <name evidence="2" type="ORF">R7226_00060</name>
</gene>
<comment type="caution">
    <text evidence="2">The sequence shown here is derived from an EMBL/GenBank/DDBJ whole genome shotgun (WGS) entry which is preliminary data.</text>
</comment>
<keyword evidence="3" id="KW-1185">Reference proteome</keyword>
<sequence length="79" mass="8500">MAVRDRGRLRVAIAARQPLPPRVRIELRAFACRGDRGLGLESESAASFPLQRAPVAQVPTPAQASPSKTTRSRPARLAA</sequence>
<evidence type="ECO:0000313" key="3">
    <source>
        <dbReference type="Proteomes" id="UP001284601"/>
    </source>
</evidence>
<feature type="compositionally biased region" description="Basic residues" evidence="1">
    <location>
        <begin position="70"/>
        <end position="79"/>
    </location>
</feature>
<feature type="region of interest" description="Disordered" evidence="1">
    <location>
        <begin position="50"/>
        <end position="79"/>
    </location>
</feature>
<dbReference type="Proteomes" id="UP001284601">
    <property type="component" value="Unassembled WGS sequence"/>
</dbReference>
<evidence type="ECO:0000256" key="1">
    <source>
        <dbReference type="SAM" id="MobiDB-lite"/>
    </source>
</evidence>
<feature type="compositionally biased region" description="Low complexity" evidence="1">
    <location>
        <begin position="53"/>
        <end position="67"/>
    </location>
</feature>
<organism evidence="2 3">
    <name type="scientific">Conexibacter stalactiti</name>
    <dbReference type="NCBI Taxonomy" id="1940611"/>
    <lineage>
        <taxon>Bacteria</taxon>
        <taxon>Bacillati</taxon>
        <taxon>Actinomycetota</taxon>
        <taxon>Thermoleophilia</taxon>
        <taxon>Solirubrobacterales</taxon>
        <taxon>Conexibacteraceae</taxon>
        <taxon>Conexibacter</taxon>
    </lineage>
</organism>